<comment type="caution">
    <text evidence="1">The sequence shown here is derived from an EMBL/GenBank/DDBJ whole genome shotgun (WGS) entry which is preliminary data.</text>
</comment>
<reference evidence="1 2" key="1">
    <citation type="submission" date="2016-10" db="EMBL/GenBank/DDBJ databases">
        <authorList>
            <person name="Varghese N."/>
            <person name="Submissions S."/>
        </authorList>
    </citation>
    <scope>NUCLEOTIDE SEQUENCE [LARGE SCALE GENOMIC DNA]</scope>
    <source>
        <strain evidence="1 2">NLAE-zl-C196</strain>
    </source>
</reference>
<dbReference type="InterPro" id="IPR006428">
    <property type="entry name" value="Portal_SPP1-type"/>
</dbReference>
<dbReference type="InterPro" id="IPR021145">
    <property type="entry name" value="Portal_protein_SPP1_Gp6-like"/>
</dbReference>
<organism evidence="1 2">
    <name type="scientific">Enterocloster clostridioformis</name>
    <dbReference type="NCBI Taxonomy" id="1531"/>
    <lineage>
        <taxon>Bacteria</taxon>
        <taxon>Bacillati</taxon>
        <taxon>Bacillota</taxon>
        <taxon>Clostridia</taxon>
        <taxon>Lachnospirales</taxon>
        <taxon>Lachnospiraceae</taxon>
        <taxon>Enterocloster</taxon>
    </lineage>
</organism>
<sequence length="473" mass="53853">MPQIMSIDIVKKLIKSCSVGHRRFIRESKVAERYYENKNDILYGARKSRENDPLRNADNRIPRNFHGLLVNQKAAYMFSAPPLFDVGNEKANRQIADLLGDKYAKVCKDLCVKASNCKVAWLHYWEDDDGNWKYGTIDPKQIIPVYSTDLDRQLDAVLRNYKTRDAVDGKVIYVWEYWTAERCCVYKKKSSSISETGLEAYNIFEMADSPDESTQMVNDFEHGLGEVPFIPFYNNSILMDDLVNVKPLIDAYDKVFSGFLNDLEDIQEIIFILTNYGGEDLKTFVSDLKQYKAIKVETDGTGGGGGVEALTISIPIEAREKFLEITRKAIFEQGMGVDPDPQKFGNTSGEALKYLYSLLELKAGLMETEFKLGFGRLVRAICRHLGFECKQITQTWTRTAIRSESELADIATKSVGIISHKTILKNHPWVENAEEEEKQLKREEEEDVQKVDIYQQAFKQGGQQEEKGGEGDG</sequence>
<gene>
    <name evidence="1" type="ORF">SAMN05216521_110910</name>
</gene>
<dbReference type="AlphaFoldDB" id="A0A1I0KAS6"/>
<dbReference type="NCBIfam" id="TIGR01538">
    <property type="entry name" value="portal_SPP1"/>
    <property type="match status" value="1"/>
</dbReference>
<dbReference type="RefSeq" id="WP_081352116.1">
    <property type="nucleotide sequence ID" value="NZ_FOIO01000109.1"/>
</dbReference>
<evidence type="ECO:0000313" key="2">
    <source>
        <dbReference type="Proteomes" id="UP000182121"/>
    </source>
</evidence>
<dbReference type="Proteomes" id="UP000182121">
    <property type="component" value="Unassembled WGS sequence"/>
</dbReference>
<evidence type="ECO:0000313" key="1">
    <source>
        <dbReference type="EMBL" id="SEU21007.1"/>
    </source>
</evidence>
<dbReference type="EMBL" id="FOIO01000109">
    <property type="protein sequence ID" value="SEU21007.1"/>
    <property type="molecule type" value="Genomic_DNA"/>
</dbReference>
<name>A0A1I0KAS6_9FIRM</name>
<proteinExistence type="predicted"/>
<dbReference type="Pfam" id="PF05133">
    <property type="entry name" value="SPP1_portal"/>
    <property type="match status" value="1"/>
</dbReference>
<accession>A0A1I0KAS6</accession>
<protein>
    <submittedName>
        <fullName evidence="1">Phage portal protein, SPP1 family</fullName>
    </submittedName>
</protein>